<dbReference type="Proteomes" id="UP000735302">
    <property type="component" value="Unassembled WGS sequence"/>
</dbReference>
<proteinExistence type="predicted"/>
<dbReference type="AlphaFoldDB" id="A0AAV4BSW1"/>
<evidence type="ECO:0000313" key="2">
    <source>
        <dbReference type="Proteomes" id="UP000735302"/>
    </source>
</evidence>
<gene>
    <name evidence="1" type="ORF">PoB_004889000</name>
</gene>
<reference evidence="1 2" key="1">
    <citation type="journal article" date="2021" name="Elife">
        <title>Chloroplast acquisition without the gene transfer in kleptoplastic sea slugs, Plakobranchus ocellatus.</title>
        <authorList>
            <person name="Maeda T."/>
            <person name="Takahashi S."/>
            <person name="Yoshida T."/>
            <person name="Shimamura S."/>
            <person name="Takaki Y."/>
            <person name="Nagai Y."/>
            <person name="Toyoda A."/>
            <person name="Suzuki Y."/>
            <person name="Arimoto A."/>
            <person name="Ishii H."/>
            <person name="Satoh N."/>
            <person name="Nishiyama T."/>
            <person name="Hasebe M."/>
            <person name="Maruyama T."/>
            <person name="Minagawa J."/>
            <person name="Obokata J."/>
            <person name="Shigenobu S."/>
        </authorList>
    </citation>
    <scope>NUCLEOTIDE SEQUENCE [LARGE SCALE GENOMIC DNA]</scope>
</reference>
<protein>
    <submittedName>
        <fullName evidence="1">Uncharacterized protein</fullName>
    </submittedName>
</protein>
<accession>A0AAV4BSW1</accession>
<evidence type="ECO:0000313" key="1">
    <source>
        <dbReference type="EMBL" id="GFO22385.1"/>
    </source>
</evidence>
<organism evidence="1 2">
    <name type="scientific">Plakobranchus ocellatus</name>
    <dbReference type="NCBI Taxonomy" id="259542"/>
    <lineage>
        <taxon>Eukaryota</taxon>
        <taxon>Metazoa</taxon>
        <taxon>Spiralia</taxon>
        <taxon>Lophotrochozoa</taxon>
        <taxon>Mollusca</taxon>
        <taxon>Gastropoda</taxon>
        <taxon>Heterobranchia</taxon>
        <taxon>Euthyneura</taxon>
        <taxon>Panpulmonata</taxon>
        <taxon>Sacoglossa</taxon>
        <taxon>Placobranchoidea</taxon>
        <taxon>Plakobranchidae</taxon>
        <taxon>Plakobranchus</taxon>
    </lineage>
</organism>
<dbReference type="EMBL" id="BLXT01005381">
    <property type="protein sequence ID" value="GFO22385.1"/>
    <property type="molecule type" value="Genomic_DNA"/>
</dbReference>
<comment type="caution">
    <text evidence="1">The sequence shown here is derived from an EMBL/GenBank/DDBJ whole genome shotgun (WGS) entry which is preliminary data.</text>
</comment>
<keyword evidence="2" id="KW-1185">Reference proteome</keyword>
<name>A0AAV4BSW1_9GAST</name>
<sequence>MFLPNGVRASFQSPGPAMLRIMKKENLEKMFQHRGPFMKSKDAQKMNANFSGKAEARNVIEDNLQWLSIMPCLEGKEISPCEIMLSPQNQSAVEMSDLDRCRQTAFQTERGK</sequence>